<dbReference type="Proteomes" id="UP000023772">
    <property type="component" value="Chromosome"/>
</dbReference>
<dbReference type="GO" id="GO:0003746">
    <property type="term" value="F:translation elongation factor activity"/>
    <property type="evidence" value="ECO:0007669"/>
    <property type="project" value="UniProtKB-KW"/>
</dbReference>
<feature type="domain" description="Transcription elongation factor GreA/GreB C-terminal" evidence="1">
    <location>
        <begin position="54"/>
        <end position="127"/>
    </location>
</feature>
<dbReference type="InterPro" id="IPR036953">
    <property type="entry name" value="GreA/GreB_C_sf"/>
</dbReference>
<dbReference type="STRING" id="1168034.FH5T_00550"/>
<keyword evidence="3" id="KW-0648">Protein biosynthesis</keyword>
<feature type="domain" description="Regulator of nucleoside diphosphate kinase N-terminal" evidence="2">
    <location>
        <begin position="5"/>
        <end position="44"/>
    </location>
</feature>
<dbReference type="InterPro" id="IPR029462">
    <property type="entry name" value="Rnk_N"/>
</dbReference>
<reference evidence="4 6" key="2">
    <citation type="submission" date="2016-10" db="EMBL/GenBank/DDBJ databases">
        <authorList>
            <person name="de Groot N.N."/>
        </authorList>
    </citation>
    <scope>NUCLEOTIDE SEQUENCE [LARGE SCALE GENOMIC DNA]</scope>
    <source>
        <strain evidence="4 6">DSM 25947</strain>
    </source>
</reference>
<dbReference type="OrthoDB" id="192847at2"/>
<dbReference type="GO" id="GO:0006354">
    <property type="term" value="P:DNA-templated transcription elongation"/>
    <property type="evidence" value="ECO:0007669"/>
    <property type="project" value="TreeGrafter"/>
</dbReference>
<dbReference type="PANTHER" id="PTHR30437">
    <property type="entry name" value="TRANSCRIPTION ELONGATION FACTOR GREA"/>
    <property type="match status" value="1"/>
</dbReference>
<evidence type="ECO:0000313" key="3">
    <source>
        <dbReference type="EMBL" id="AHW58563.1"/>
    </source>
</evidence>
<organism evidence="4 6">
    <name type="scientific">Draconibacterium orientale</name>
    <dbReference type="NCBI Taxonomy" id="1168034"/>
    <lineage>
        <taxon>Bacteria</taxon>
        <taxon>Pseudomonadati</taxon>
        <taxon>Bacteroidota</taxon>
        <taxon>Bacteroidia</taxon>
        <taxon>Marinilabiliales</taxon>
        <taxon>Prolixibacteraceae</taxon>
        <taxon>Draconibacterium</taxon>
    </lineage>
</organism>
<name>X5D7C3_9BACT</name>
<dbReference type="EMBL" id="FOHT01000052">
    <property type="protein sequence ID" value="SEU13241.1"/>
    <property type="molecule type" value="Genomic_DNA"/>
</dbReference>
<reference evidence="3 5" key="1">
    <citation type="submission" date="2014-03" db="EMBL/GenBank/DDBJ databases">
        <title>Complete genome sequence of a deeply braunched marine Bacteroidia bacterium Draconibacterium orientale type strain FH5T.</title>
        <authorList>
            <person name="Li X."/>
            <person name="Wang X."/>
            <person name="Xie Z."/>
            <person name="Du Z."/>
            <person name="Chen G."/>
        </authorList>
    </citation>
    <scope>NUCLEOTIDE SEQUENCE [LARGE SCALE GENOMIC DNA]</scope>
    <source>
        <strain evidence="3 5">FH5</strain>
    </source>
</reference>
<dbReference type="InterPro" id="IPR001437">
    <property type="entry name" value="Tscrpt_elong_fac_GreA/B_C"/>
</dbReference>
<evidence type="ECO:0000259" key="1">
    <source>
        <dbReference type="Pfam" id="PF01272"/>
    </source>
</evidence>
<dbReference type="GO" id="GO:0070063">
    <property type="term" value="F:RNA polymerase binding"/>
    <property type="evidence" value="ECO:0007669"/>
    <property type="project" value="InterPro"/>
</dbReference>
<dbReference type="GO" id="GO:0003677">
    <property type="term" value="F:DNA binding"/>
    <property type="evidence" value="ECO:0007669"/>
    <property type="project" value="InterPro"/>
</dbReference>
<dbReference type="InterPro" id="IPR018151">
    <property type="entry name" value="TF_GreA/GreB_CS"/>
</dbReference>
<keyword evidence="4" id="KW-0808">Transferase</keyword>
<sequence>MKGNIKITQLDYLRISKLIQAARNDKSIEVKNLTFLANELYRAEKVDSKSITPEFVTMNSVVQVINEETKSTMMVKIVYPHEADFKKKYVSVLSPLGSALLGYKVGDIVQFSAPKGEVDITIQRIEYQPEADGKYNV</sequence>
<dbReference type="eggNOG" id="COG0782">
    <property type="taxonomic scope" value="Bacteria"/>
</dbReference>
<dbReference type="KEGG" id="dori:FH5T_00550"/>
<evidence type="ECO:0000313" key="5">
    <source>
        <dbReference type="Proteomes" id="UP000023772"/>
    </source>
</evidence>
<dbReference type="EMBL" id="CP007451">
    <property type="protein sequence ID" value="AHW58563.1"/>
    <property type="molecule type" value="Genomic_DNA"/>
</dbReference>
<protein>
    <submittedName>
        <fullName evidence="3">GreA/GreB family elongation factor</fullName>
    </submittedName>
    <submittedName>
        <fullName evidence="4">Regulator of nucleoside diphosphate kinase</fullName>
    </submittedName>
</protein>
<evidence type="ECO:0000259" key="2">
    <source>
        <dbReference type="Pfam" id="PF14760"/>
    </source>
</evidence>
<accession>X5D7C3</accession>
<dbReference type="HOGENOM" id="CLU_120358_1_0_10"/>
<dbReference type="GO" id="GO:0032784">
    <property type="term" value="P:regulation of DNA-templated transcription elongation"/>
    <property type="evidence" value="ECO:0007669"/>
    <property type="project" value="InterPro"/>
</dbReference>
<dbReference type="RefSeq" id="WP_038554241.1">
    <property type="nucleotide sequence ID" value="NZ_FOHT01000052.1"/>
</dbReference>
<keyword evidence="5" id="KW-1185">Reference proteome</keyword>
<dbReference type="InterPro" id="IPR023459">
    <property type="entry name" value="Tscrpt_elong_fac_GreA/B_fam"/>
</dbReference>
<evidence type="ECO:0000313" key="4">
    <source>
        <dbReference type="EMBL" id="SEU13241.1"/>
    </source>
</evidence>
<dbReference type="PROSITE" id="PS00830">
    <property type="entry name" value="GREAB_2"/>
    <property type="match status" value="1"/>
</dbReference>
<dbReference type="Proteomes" id="UP000181981">
    <property type="component" value="Unassembled WGS sequence"/>
</dbReference>
<keyword evidence="3" id="KW-0251">Elongation factor</keyword>
<gene>
    <name evidence="3" type="ORF">FH5T_00550</name>
    <name evidence="4" type="ORF">SAMN05444285_1529</name>
</gene>
<keyword evidence="4" id="KW-0418">Kinase</keyword>
<dbReference type="SUPFAM" id="SSF54534">
    <property type="entry name" value="FKBP-like"/>
    <property type="match status" value="1"/>
</dbReference>
<dbReference type="Gene3D" id="3.10.50.30">
    <property type="entry name" value="Transcription elongation factor, GreA/GreB, C-terminal domain"/>
    <property type="match status" value="1"/>
</dbReference>
<proteinExistence type="predicted"/>
<dbReference type="Pfam" id="PF14760">
    <property type="entry name" value="Rnk_N"/>
    <property type="match status" value="1"/>
</dbReference>
<dbReference type="Pfam" id="PF01272">
    <property type="entry name" value="GreA_GreB"/>
    <property type="match status" value="1"/>
</dbReference>
<dbReference type="AlphaFoldDB" id="X5D7C3"/>
<dbReference type="PANTHER" id="PTHR30437:SF5">
    <property type="entry name" value="REGULATOR OF NUCLEOSIDE DIPHOSPHATE KINASE"/>
    <property type="match status" value="1"/>
</dbReference>
<evidence type="ECO:0000313" key="6">
    <source>
        <dbReference type="Proteomes" id="UP000181981"/>
    </source>
</evidence>
<dbReference type="GO" id="GO:0016301">
    <property type="term" value="F:kinase activity"/>
    <property type="evidence" value="ECO:0007669"/>
    <property type="project" value="UniProtKB-KW"/>
</dbReference>